<dbReference type="PANTHER" id="PTHR33021">
    <property type="entry name" value="BLUE COPPER PROTEIN"/>
    <property type="match status" value="1"/>
</dbReference>
<organism evidence="4 5">
    <name type="scientific">Acorus calamus</name>
    <name type="common">Sweet flag</name>
    <dbReference type="NCBI Taxonomy" id="4465"/>
    <lineage>
        <taxon>Eukaryota</taxon>
        <taxon>Viridiplantae</taxon>
        <taxon>Streptophyta</taxon>
        <taxon>Embryophyta</taxon>
        <taxon>Tracheophyta</taxon>
        <taxon>Spermatophyta</taxon>
        <taxon>Magnoliopsida</taxon>
        <taxon>Liliopsida</taxon>
        <taxon>Acoraceae</taxon>
        <taxon>Acorus</taxon>
    </lineage>
</organism>
<dbReference type="EMBL" id="JAUJYO010000016">
    <property type="protein sequence ID" value="KAK1294441.1"/>
    <property type="molecule type" value="Genomic_DNA"/>
</dbReference>
<reference evidence="4" key="1">
    <citation type="journal article" date="2023" name="Nat. Commun.">
        <title>Diploid and tetraploid genomes of Acorus and the evolution of monocots.</title>
        <authorList>
            <person name="Ma L."/>
            <person name="Liu K.W."/>
            <person name="Li Z."/>
            <person name="Hsiao Y.Y."/>
            <person name="Qi Y."/>
            <person name="Fu T."/>
            <person name="Tang G.D."/>
            <person name="Zhang D."/>
            <person name="Sun W.H."/>
            <person name="Liu D.K."/>
            <person name="Li Y."/>
            <person name="Chen G.Z."/>
            <person name="Liu X.D."/>
            <person name="Liao X.Y."/>
            <person name="Jiang Y.T."/>
            <person name="Yu X."/>
            <person name="Hao Y."/>
            <person name="Huang J."/>
            <person name="Zhao X.W."/>
            <person name="Ke S."/>
            <person name="Chen Y.Y."/>
            <person name="Wu W.L."/>
            <person name="Hsu J.L."/>
            <person name="Lin Y.F."/>
            <person name="Huang M.D."/>
            <person name="Li C.Y."/>
            <person name="Huang L."/>
            <person name="Wang Z.W."/>
            <person name="Zhao X."/>
            <person name="Zhong W.Y."/>
            <person name="Peng D.H."/>
            <person name="Ahmad S."/>
            <person name="Lan S."/>
            <person name="Zhang J.S."/>
            <person name="Tsai W.C."/>
            <person name="Van de Peer Y."/>
            <person name="Liu Z.J."/>
        </authorList>
    </citation>
    <scope>NUCLEOTIDE SEQUENCE</scope>
    <source>
        <strain evidence="4">CP</strain>
    </source>
</reference>
<protein>
    <recommendedName>
        <fullName evidence="3">Phytocyanin domain-containing protein</fullName>
    </recommendedName>
</protein>
<dbReference type="Gene3D" id="2.60.40.420">
    <property type="entry name" value="Cupredoxins - blue copper proteins"/>
    <property type="match status" value="1"/>
</dbReference>
<dbReference type="SUPFAM" id="SSF49503">
    <property type="entry name" value="Cupredoxins"/>
    <property type="match status" value="1"/>
</dbReference>
<dbReference type="Proteomes" id="UP001180020">
    <property type="component" value="Unassembled WGS sequence"/>
</dbReference>
<dbReference type="PANTHER" id="PTHR33021:SF6">
    <property type="entry name" value="EARLY NODULIN-LIKE PROTEIN 18"/>
    <property type="match status" value="1"/>
</dbReference>
<keyword evidence="5" id="KW-1185">Reference proteome</keyword>
<evidence type="ECO:0000313" key="4">
    <source>
        <dbReference type="EMBL" id="KAK1294441.1"/>
    </source>
</evidence>
<feature type="transmembrane region" description="Helical" evidence="2">
    <location>
        <begin position="236"/>
        <end position="254"/>
    </location>
</feature>
<proteinExistence type="predicted"/>
<dbReference type="GO" id="GO:0009055">
    <property type="term" value="F:electron transfer activity"/>
    <property type="evidence" value="ECO:0007669"/>
    <property type="project" value="InterPro"/>
</dbReference>
<feature type="domain" description="Phytocyanin" evidence="3">
    <location>
        <begin position="66"/>
        <end position="178"/>
    </location>
</feature>
<reference evidence="4" key="2">
    <citation type="submission" date="2023-06" db="EMBL/GenBank/DDBJ databases">
        <authorList>
            <person name="Ma L."/>
            <person name="Liu K.-W."/>
            <person name="Li Z."/>
            <person name="Hsiao Y.-Y."/>
            <person name="Qi Y."/>
            <person name="Fu T."/>
            <person name="Tang G."/>
            <person name="Zhang D."/>
            <person name="Sun W.-H."/>
            <person name="Liu D.-K."/>
            <person name="Li Y."/>
            <person name="Chen G.-Z."/>
            <person name="Liu X.-D."/>
            <person name="Liao X.-Y."/>
            <person name="Jiang Y.-T."/>
            <person name="Yu X."/>
            <person name="Hao Y."/>
            <person name="Huang J."/>
            <person name="Zhao X.-W."/>
            <person name="Ke S."/>
            <person name="Chen Y.-Y."/>
            <person name="Wu W.-L."/>
            <person name="Hsu J.-L."/>
            <person name="Lin Y.-F."/>
            <person name="Huang M.-D."/>
            <person name="Li C.-Y."/>
            <person name="Huang L."/>
            <person name="Wang Z.-W."/>
            <person name="Zhao X."/>
            <person name="Zhong W.-Y."/>
            <person name="Peng D.-H."/>
            <person name="Ahmad S."/>
            <person name="Lan S."/>
            <person name="Zhang J.-S."/>
            <person name="Tsai W.-C."/>
            <person name="Van De Peer Y."/>
            <person name="Liu Z.-J."/>
        </authorList>
    </citation>
    <scope>NUCLEOTIDE SEQUENCE</scope>
    <source>
        <strain evidence="4">CP</strain>
        <tissue evidence="4">Leaves</tissue>
    </source>
</reference>
<evidence type="ECO:0000259" key="3">
    <source>
        <dbReference type="PROSITE" id="PS51485"/>
    </source>
</evidence>
<evidence type="ECO:0000256" key="2">
    <source>
        <dbReference type="SAM" id="Phobius"/>
    </source>
</evidence>
<dbReference type="AlphaFoldDB" id="A0AAV9CYX6"/>
<name>A0AAV9CYX6_ACOCL</name>
<feature type="transmembrane region" description="Helical" evidence="2">
    <location>
        <begin position="39"/>
        <end position="58"/>
    </location>
</feature>
<keyword evidence="2" id="KW-1133">Transmembrane helix</keyword>
<accession>A0AAV9CYX6</accession>
<dbReference type="InterPro" id="IPR008972">
    <property type="entry name" value="Cupredoxin"/>
</dbReference>
<dbReference type="PROSITE" id="PS51485">
    <property type="entry name" value="PHYTOCYANIN"/>
    <property type="match status" value="1"/>
</dbReference>
<feature type="region of interest" description="Disordered" evidence="1">
    <location>
        <begin position="196"/>
        <end position="228"/>
    </location>
</feature>
<gene>
    <name evidence="4" type="ORF">QJS10_CPA16g01179</name>
</gene>
<dbReference type="FunFam" id="2.60.40.420:FF:000048">
    <property type="entry name" value="Early nodulin-like protein 18"/>
    <property type="match status" value="1"/>
</dbReference>
<evidence type="ECO:0000313" key="5">
    <source>
        <dbReference type="Proteomes" id="UP001180020"/>
    </source>
</evidence>
<dbReference type="InterPro" id="IPR039391">
    <property type="entry name" value="Phytocyanin-like"/>
</dbReference>
<keyword evidence="2" id="KW-0472">Membrane</keyword>
<comment type="caution">
    <text evidence="4">The sequence shown here is derived from an EMBL/GenBank/DDBJ whole genome shotgun (WGS) entry which is preliminary data.</text>
</comment>
<keyword evidence="2" id="KW-0812">Transmembrane</keyword>
<dbReference type="InterPro" id="IPR003245">
    <property type="entry name" value="Phytocyanin_dom"/>
</dbReference>
<dbReference type="Pfam" id="PF02298">
    <property type="entry name" value="Cu_bind_like"/>
    <property type="match status" value="1"/>
</dbReference>
<sequence length="255" mass="27736">MKNTFPVHQIPALQFPEKQIPKEKKGKNKMGRNQCSRDLLLLFSSSSLGCLLCFFISFTGAADAYQNYTVGDTLGWFDNKHNPKINYQRWVSGKNFSLGDFLIFNTDKNHSVIQTNNLITYKRCDYNNANANDTVVWSAGQPVVAVPLLKEGTTYFFSGNYDGKQCKHGQHFKIKVLHGMGLPQALKTLYASPAPKVSPRPVSGGGDQSVPDTVMSKPSNSVDPTVAAESSGGGRFGGLSLVVVVVVVGLVCIIG</sequence>
<evidence type="ECO:0000256" key="1">
    <source>
        <dbReference type="SAM" id="MobiDB-lite"/>
    </source>
</evidence>
<dbReference type="GO" id="GO:0005886">
    <property type="term" value="C:plasma membrane"/>
    <property type="evidence" value="ECO:0007669"/>
    <property type="project" value="TreeGrafter"/>
</dbReference>